<evidence type="ECO:0000256" key="1">
    <source>
        <dbReference type="ARBA" id="ARBA00004123"/>
    </source>
</evidence>
<protein>
    <recommendedName>
        <fullName evidence="3">Serine/threonine-protein phosphatase 4 regulatory subunit 3-like central domain-containing protein</fullName>
    </recommendedName>
</protein>
<dbReference type="PANTHER" id="PTHR23318:SF0">
    <property type="entry name" value="SERINE_THREONINE-PROTEIN PHOSPHATASE 4 REGULATORY SUBUNIT 3"/>
    <property type="match status" value="1"/>
</dbReference>
<gene>
    <name evidence="4" type="ORF">Cgig2_029185</name>
</gene>
<dbReference type="OrthoDB" id="27483at2759"/>
<dbReference type="AlphaFoldDB" id="A0A9Q1QKJ5"/>
<comment type="caution">
    <text evidence="4">The sequence shown here is derived from an EMBL/GenBank/DDBJ whole genome shotgun (WGS) entry which is preliminary data.</text>
</comment>
<keyword evidence="5" id="KW-1185">Reference proteome</keyword>
<feature type="domain" description="Serine/threonine-protein phosphatase 4 regulatory subunit 3-like central" evidence="3">
    <location>
        <begin position="5"/>
        <end position="51"/>
    </location>
</feature>
<sequence>MVYIFVYNPEGSHVRHRDFLKEHVVFKEAIPIKDSMVLSKIHQTYRIGYLQVDFCMFHSWFFAVLYMSPKRILDYFDVIWLRALHDATVASLNSMIHANNGVVSSIFIEGRQYFHSRVVFEVEIVQHFSGIEEYLLQQESPDWAAASRDLVNEGLFDIISDILRIEDKRRDRYPYTSLESRSKPFAFFVLKGLSFSGFWYAVLKTYSSSWIFSHCALIKYYPIRSSNDISCFISCVVLQRDTIIEVFYERHLGQLIHVITSSCLGGGSSLVKRTVGNSIVKDTKPEILLNICELLCNFLLNNLLDKVLFLTHRREKYLVVAAVRFVRTLISRNFKGVTCAFSGPQLYQNDIFNHSLFA</sequence>
<feature type="domain" description="Serine/threonine-protein phosphatase 4 regulatory subunit 3-like central" evidence="3">
    <location>
        <begin position="239"/>
        <end position="335"/>
    </location>
</feature>
<proteinExistence type="predicted"/>
<accession>A0A9Q1QKJ5</accession>
<keyword evidence="2" id="KW-0539">Nucleus</keyword>
<evidence type="ECO:0000259" key="3">
    <source>
        <dbReference type="Pfam" id="PF04802"/>
    </source>
</evidence>
<reference evidence="4" key="1">
    <citation type="submission" date="2022-04" db="EMBL/GenBank/DDBJ databases">
        <title>Carnegiea gigantea Genome sequencing and assembly v2.</title>
        <authorList>
            <person name="Copetti D."/>
            <person name="Sanderson M.J."/>
            <person name="Burquez A."/>
            <person name="Wojciechowski M.F."/>
        </authorList>
    </citation>
    <scope>NUCLEOTIDE SEQUENCE</scope>
    <source>
        <strain evidence="4">SGP5-SGP5p</strain>
        <tissue evidence="4">Aerial part</tissue>
    </source>
</reference>
<dbReference type="PANTHER" id="PTHR23318">
    <property type="entry name" value="ATP SYNTHASE GAMMA-RELATED"/>
    <property type="match status" value="1"/>
</dbReference>
<evidence type="ECO:0000313" key="4">
    <source>
        <dbReference type="EMBL" id="KAJ8444991.1"/>
    </source>
</evidence>
<dbReference type="GO" id="GO:0072542">
    <property type="term" value="F:protein phosphatase activator activity"/>
    <property type="evidence" value="ECO:0007669"/>
    <property type="project" value="TreeGrafter"/>
</dbReference>
<dbReference type="Pfam" id="PF04802">
    <property type="entry name" value="PP4R3"/>
    <property type="match status" value="2"/>
</dbReference>
<dbReference type="Proteomes" id="UP001153076">
    <property type="component" value="Unassembled WGS sequence"/>
</dbReference>
<dbReference type="GO" id="GO:0005654">
    <property type="term" value="C:nucleoplasm"/>
    <property type="evidence" value="ECO:0007669"/>
    <property type="project" value="TreeGrafter"/>
</dbReference>
<dbReference type="GO" id="GO:0030289">
    <property type="term" value="C:protein phosphatase 4 complex"/>
    <property type="evidence" value="ECO:0007669"/>
    <property type="project" value="TreeGrafter"/>
</dbReference>
<name>A0A9Q1QKJ5_9CARY</name>
<dbReference type="InterPro" id="IPR051137">
    <property type="entry name" value="PP4R3-like"/>
</dbReference>
<comment type="subcellular location">
    <subcellularLocation>
        <location evidence="1">Nucleus</location>
    </subcellularLocation>
</comment>
<evidence type="ECO:0000313" key="5">
    <source>
        <dbReference type="Proteomes" id="UP001153076"/>
    </source>
</evidence>
<organism evidence="4 5">
    <name type="scientific">Carnegiea gigantea</name>
    <dbReference type="NCBI Taxonomy" id="171969"/>
    <lineage>
        <taxon>Eukaryota</taxon>
        <taxon>Viridiplantae</taxon>
        <taxon>Streptophyta</taxon>
        <taxon>Embryophyta</taxon>
        <taxon>Tracheophyta</taxon>
        <taxon>Spermatophyta</taxon>
        <taxon>Magnoliopsida</taxon>
        <taxon>eudicotyledons</taxon>
        <taxon>Gunneridae</taxon>
        <taxon>Pentapetalae</taxon>
        <taxon>Caryophyllales</taxon>
        <taxon>Cactineae</taxon>
        <taxon>Cactaceae</taxon>
        <taxon>Cactoideae</taxon>
        <taxon>Echinocereeae</taxon>
        <taxon>Carnegiea</taxon>
    </lineage>
</organism>
<evidence type="ECO:0000256" key="2">
    <source>
        <dbReference type="ARBA" id="ARBA00023242"/>
    </source>
</evidence>
<dbReference type="EMBL" id="JAKOGI010000082">
    <property type="protein sequence ID" value="KAJ8444991.1"/>
    <property type="molecule type" value="Genomic_DNA"/>
</dbReference>
<dbReference type="InterPro" id="IPR006887">
    <property type="entry name" value="P4R3-like_central_dom"/>
</dbReference>